<protein>
    <submittedName>
        <fullName evidence="1">Uncharacterized protein</fullName>
    </submittedName>
</protein>
<gene>
    <name evidence="1" type="ORF">MGWOODY_XGa2260</name>
</gene>
<accession>A0A160TTC5</accession>
<reference evidence="1" key="1">
    <citation type="submission" date="2015-10" db="EMBL/GenBank/DDBJ databases">
        <authorList>
            <person name="Gilbert D.G."/>
        </authorList>
    </citation>
    <scope>NUCLEOTIDE SEQUENCE</scope>
</reference>
<organism evidence="1">
    <name type="scientific">hydrothermal vent metagenome</name>
    <dbReference type="NCBI Taxonomy" id="652676"/>
    <lineage>
        <taxon>unclassified sequences</taxon>
        <taxon>metagenomes</taxon>
        <taxon>ecological metagenomes</taxon>
    </lineage>
</organism>
<sequence length="42" mass="4628">MRSGPCSKSGTSSFYPYAEDWETDRQFGAILDRQTAGGAVKR</sequence>
<dbReference type="EMBL" id="CZRL01000076">
    <property type="protein sequence ID" value="CUS52113.1"/>
    <property type="molecule type" value="Genomic_DNA"/>
</dbReference>
<dbReference type="AlphaFoldDB" id="A0A160TTC5"/>
<proteinExistence type="predicted"/>
<name>A0A160TTC5_9ZZZZ</name>
<evidence type="ECO:0000313" key="1">
    <source>
        <dbReference type="EMBL" id="CUS52113.1"/>
    </source>
</evidence>